<accession>A0A5C3QGB0</accession>
<gene>
    <name evidence="6" type="ORF">BDV98DRAFT_266955</name>
</gene>
<feature type="domain" description="MYND-type" evidence="5">
    <location>
        <begin position="211"/>
        <end position="256"/>
    </location>
</feature>
<reference evidence="6 7" key="1">
    <citation type="journal article" date="2019" name="Nat. Ecol. Evol.">
        <title>Megaphylogeny resolves global patterns of mushroom evolution.</title>
        <authorList>
            <person name="Varga T."/>
            <person name="Krizsan K."/>
            <person name="Foldi C."/>
            <person name="Dima B."/>
            <person name="Sanchez-Garcia M."/>
            <person name="Sanchez-Ramirez S."/>
            <person name="Szollosi G.J."/>
            <person name="Szarkandi J.G."/>
            <person name="Papp V."/>
            <person name="Albert L."/>
            <person name="Andreopoulos W."/>
            <person name="Angelini C."/>
            <person name="Antonin V."/>
            <person name="Barry K.W."/>
            <person name="Bougher N.L."/>
            <person name="Buchanan P."/>
            <person name="Buyck B."/>
            <person name="Bense V."/>
            <person name="Catcheside P."/>
            <person name="Chovatia M."/>
            <person name="Cooper J."/>
            <person name="Damon W."/>
            <person name="Desjardin D."/>
            <person name="Finy P."/>
            <person name="Geml J."/>
            <person name="Haridas S."/>
            <person name="Hughes K."/>
            <person name="Justo A."/>
            <person name="Karasinski D."/>
            <person name="Kautmanova I."/>
            <person name="Kiss B."/>
            <person name="Kocsube S."/>
            <person name="Kotiranta H."/>
            <person name="LaButti K.M."/>
            <person name="Lechner B.E."/>
            <person name="Liimatainen K."/>
            <person name="Lipzen A."/>
            <person name="Lukacs Z."/>
            <person name="Mihaltcheva S."/>
            <person name="Morgado L.N."/>
            <person name="Niskanen T."/>
            <person name="Noordeloos M.E."/>
            <person name="Ohm R.A."/>
            <person name="Ortiz-Santana B."/>
            <person name="Ovrebo C."/>
            <person name="Racz N."/>
            <person name="Riley R."/>
            <person name="Savchenko A."/>
            <person name="Shiryaev A."/>
            <person name="Soop K."/>
            <person name="Spirin V."/>
            <person name="Szebenyi C."/>
            <person name="Tomsovsky M."/>
            <person name="Tulloss R.E."/>
            <person name="Uehling J."/>
            <person name="Grigoriev I.V."/>
            <person name="Vagvolgyi C."/>
            <person name="Papp T."/>
            <person name="Martin F.M."/>
            <person name="Miettinen O."/>
            <person name="Hibbett D.S."/>
            <person name="Nagy L.G."/>
        </authorList>
    </citation>
    <scope>NUCLEOTIDE SEQUENCE [LARGE SCALE GENOMIC DNA]</scope>
    <source>
        <strain evidence="6 7">CBS 309.79</strain>
    </source>
</reference>
<dbReference type="AlphaFoldDB" id="A0A5C3QGB0"/>
<dbReference type="EMBL" id="ML178848">
    <property type="protein sequence ID" value="TFK97363.1"/>
    <property type="molecule type" value="Genomic_DNA"/>
</dbReference>
<dbReference type="Proteomes" id="UP000305067">
    <property type="component" value="Unassembled WGS sequence"/>
</dbReference>
<evidence type="ECO:0000259" key="5">
    <source>
        <dbReference type="PROSITE" id="PS50865"/>
    </source>
</evidence>
<evidence type="ECO:0000256" key="4">
    <source>
        <dbReference type="PROSITE-ProRule" id="PRU00134"/>
    </source>
</evidence>
<dbReference type="SUPFAM" id="SSF144232">
    <property type="entry name" value="HIT/MYND zinc finger-like"/>
    <property type="match status" value="1"/>
</dbReference>
<evidence type="ECO:0000256" key="3">
    <source>
        <dbReference type="ARBA" id="ARBA00022833"/>
    </source>
</evidence>
<organism evidence="6 7">
    <name type="scientific">Pterulicium gracile</name>
    <dbReference type="NCBI Taxonomy" id="1884261"/>
    <lineage>
        <taxon>Eukaryota</taxon>
        <taxon>Fungi</taxon>
        <taxon>Dikarya</taxon>
        <taxon>Basidiomycota</taxon>
        <taxon>Agaricomycotina</taxon>
        <taxon>Agaricomycetes</taxon>
        <taxon>Agaricomycetidae</taxon>
        <taxon>Agaricales</taxon>
        <taxon>Pleurotineae</taxon>
        <taxon>Pterulaceae</taxon>
        <taxon>Pterulicium</taxon>
    </lineage>
</organism>
<evidence type="ECO:0000313" key="7">
    <source>
        <dbReference type="Proteomes" id="UP000305067"/>
    </source>
</evidence>
<dbReference type="GO" id="GO:0008270">
    <property type="term" value="F:zinc ion binding"/>
    <property type="evidence" value="ECO:0007669"/>
    <property type="project" value="UniProtKB-KW"/>
</dbReference>
<keyword evidence="3" id="KW-0862">Zinc</keyword>
<protein>
    <recommendedName>
        <fullName evidence="5">MYND-type domain-containing protein</fullName>
    </recommendedName>
</protein>
<evidence type="ECO:0000256" key="1">
    <source>
        <dbReference type="ARBA" id="ARBA00022723"/>
    </source>
</evidence>
<dbReference type="Pfam" id="PF01753">
    <property type="entry name" value="zf-MYND"/>
    <property type="match status" value="1"/>
</dbReference>
<name>A0A5C3QGB0_9AGAR</name>
<evidence type="ECO:0000256" key="2">
    <source>
        <dbReference type="ARBA" id="ARBA00022771"/>
    </source>
</evidence>
<dbReference type="Gene3D" id="6.10.140.2220">
    <property type="match status" value="1"/>
</dbReference>
<dbReference type="InterPro" id="IPR002893">
    <property type="entry name" value="Znf_MYND"/>
</dbReference>
<sequence length="281" mass="31963">MIHVSIDACEAWFRITRNAETLKFLASCLDHTLVHFYPSILQHPSVPAAIADDLEATLEPLTRGTPLNSGIHYRFRVHFTLISKVLKMETASTGLDDKTSFFHDNAHRTYASYLLIIPHMDTPEFRASLAGSQQGDLGLTDRQARKYIAGVRRQARRLFAVILESKGIVLDAELAREEEEMWDQPHAMAHFFLKSIYGYFVNNVVCFHLNCPIAWKHQLARKAYPKCSGCKIVTYCSAKCQKAAWKSDPFPHRNVCKFMHLLNEVREAVPDAAEQLLTSED</sequence>
<evidence type="ECO:0000313" key="6">
    <source>
        <dbReference type="EMBL" id="TFK97363.1"/>
    </source>
</evidence>
<dbReference type="PROSITE" id="PS50865">
    <property type="entry name" value="ZF_MYND_2"/>
    <property type="match status" value="1"/>
</dbReference>
<keyword evidence="7" id="KW-1185">Reference proteome</keyword>
<dbReference type="OrthoDB" id="3061244at2759"/>
<keyword evidence="2 4" id="KW-0863">Zinc-finger</keyword>
<keyword evidence="1" id="KW-0479">Metal-binding</keyword>
<proteinExistence type="predicted"/>